<gene>
    <name evidence="9" type="ORF">GCM10022240_07950</name>
</gene>
<name>A0ABP7GD42_9MICO</name>
<feature type="domain" description="Acyl-CoA dehydrogenase/oxidase N-terminal" evidence="8">
    <location>
        <begin position="6"/>
        <end position="114"/>
    </location>
</feature>
<evidence type="ECO:0000256" key="5">
    <source>
        <dbReference type="RuleBase" id="RU362125"/>
    </source>
</evidence>
<dbReference type="InterPro" id="IPR052547">
    <property type="entry name" value="Mito_Isobutyryl-CoADH"/>
</dbReference>
<evidence type="ECO:0000313" key="9">
    <source>
        <dbReference type="EMBL" id="GAA3757590.1"/>
    </source>
</evidence>
<comment type="cofactor">
    <cofactor evidence="1 5">
        <name>FAD</name>
        <dbReference type="ChEBI" id="CHEBI:57692"/>
    </cofactor>
</comment>
<proteinExistence type="inferred from homology"/>
<dbReference type="InterPro" id="IPR006089">
    <property type="entry name" value="Acyl-CoA_DH_CS"/>
</dbReference>
<dbReference type="SUPFAM" id="SSF56645">
    <property type="entry name" value="Acyl-CoA dehydrogenase NM domain-like"/>
    <property type="match status" value="1"/>
</dbReference>
<dbReference type="Pfam" id="PF02771">
    <property type="entry name" value="Acyl-CoA_dh_N"/>
    <property type="match status" value="1"/>
</dbReference>
<keyword evidence="4 5" id="KW-0274">FAD</keyword>
<evidence type="ECO:0000256" key="3">
    <source>
        <dbReference type="ARBA" id="ARBA00022630"/>
    </source>
</evidence>
<evidence type="ECO:0000256" key="1">
    <source>
        <dbReference type="ARBA" id="ARBA00001974"/>
    </source>
</evidence>
<dbReference type="Proteomes" id="UP001500540">
    <property type="component" value="Unassembled WGS sequence"/>
</dbReference>
<evidence type="ECO:0000259" key="7">
    <source>
        <dbReference type="Pfam" id="PF02770"/>
    </source>
</evidence>
<accession>A0ABP7GD42</accession>
<evidence type="ECO:0000259" key="8">
    <source>
        <dbReference type="Pfam" id="PF02771"/>
    </source>
</evidence>
<evidence type="ECO:0000313" key="10">
    <source>
        <dbReference type="Proteomes" id="UP001500540"/>
    </source>
</evidence>
<feature type="domain" description="Acyl-CoA oxidase/dehydrogenase middle" evidence="7">
    <location>
        <begin position="122"/>
        <end position="215"/>
    </location>
</feature>
<dbReference type="InterPro" id="IPR036250">
    <property type="entry name" value="AcylCo_DH-like_C"/>
</dbReference>
<sequence length="379" mass="40743">MTMVTTEERQAILEAVREFAQTELEPHAQEWDQTKHFPRDVVQRAGELGLGGIYVREESGGAGLGRTEAVAIFEALAGGDPAIAAYISIHNMVAWMIDSYGTMAQRDAWLPRLLGMHDLGGYCLTEPGVGSDAAALTTSAIRTGDEYVLTGVKQFISGGGEASVYVVMARTGEPGARGITAFLVEDGLPGLSFGPNEKKMGWNAQPTRQVIFDEVRVPASAVLGEVGRGFKIAMEGLNGGRLNISACSIGGAQWAMDKAIRYVHERFTFGEPLAEKETVMFAVADMATKLTAARALVRDAAAALDAKEPDAAMQCAMAKRFATDAGFEVANEALQLHGGYGYLQDYGIEKVVRDLRVHQILEGTNEIMRVIIGREVLQG</sequence>
<dbReference type="InterPro" id="IPR009075">
    <property type="entry name" value="AcylCo_DH/oxidase_C"/>
</dbReference>
<dbReference type="Gene3D" id="1.20.140.10">
    <property type="entry name" value="Butyryl-CoA Dehydrogenase, subunit A, domain 3"/>
    <property type="match status" value="1"/>
</dbReference>
<dbReference type="PIRSF" id="PIRSF016578">
    <property type="entry name" value="HsaA"/>
    <property type="match status" value="1"/>
</dbReference>
<dbReference type="InterPro" id="IPR046373">
    <property type="entry name" value="Acyl-CoA_Oxase/DH_mid-dom_sf"/>
</dbReference>
<organism evidence="9 10">
    <name type="scientific">Microbacterium kribbense</name>
    <dbReference type="NCBI Taxonomy" id="433645"/>
    <lineage>
        <taxon>Bacteria</taxon>
        <taxon>Bacillati</taxon>
        <taxon>Actinomycetota</taxon>
        <taxon>Actinomycetes</taxon>
        <taxon>Micrococcales</taxon>
        <taxon>Microbacteriaceae</taxon>
        <taxon>Microbacterium</taxon>
    </lineage>
</organism>
<keyword evidence="3 5" id="KW-0285">Flavoprotein</keyword>
<dbReference type="InterPro" id="IPR009100">
    <property type="entry name" value="AcylCoA_DH/oxidase_NM_dom_sf"/>
</dbReference>
<dbReference type="SUPFAM" id="SSF47203">
    <property type="entry name" value="Acyl-CoA dehydrogenase C-terminal domain-like"/>
    <property type="match status" value="1"/>
</dbReference>
<dbReference type="EMBL" id="BAABAF010000002">
    <property type="protein sequence ID" value="GAA3757590.1"/>
    <property type="molecule type" value="Genomic_DNA"/>
</dbReference>
<dbReference type="RefSeq" id="WP_344780776.1">
    <property type="nucleotide sequence ID" value="NZ_BAABAF010000002.1"/>
</dbReference>
<dbReference type="PANTHER" id="PTHR43831:SF1">
    <property type="entry name" value="ISOBUTYRYL-COA DEHYDROGENASE, MITOCHONDRIAL"/>
    <property type="match status" value="1"/>
</dbReference>
<comment type="caution">
    <text evidence="9">The sequence shown here is derived from an EMBL/GenBank/DDBJ whole genome shotgun (WGS) entry which is preliminary data.</text>
</comment>
<keyword evidence="10" id="KW-1185">Reference proteome</keyword>
<dbReference type="Pfam" id="PF00441">
    <property type="entry name" value="Acyl-CoA_dh_1"/>
    <property type="match status" value="1"/>
</dbReference>
<evidence type="ECO:0000259" key="6">
    <source>
        <dbReference type="Pfam" id="PF00441"/>
    </source>
</evidence>
<evidence type="ECO:0000256" key="2">
    <source>
        <dbReference type="ARBA" id="ARBA00009347"/>
    </source>
</evidence>
<dbReference type="InterPro" id="IPR037069">
    <property type="entry name" value="AcylCoA_DH/ox_N_sf"/>
</dbReference>
<evidence type="ECO:0000256" key="4">
    <source>
        <dbReference type="ARBA" id="ARBA00022827"/>
    </source>
</evidence>
<comment type="similarity">
    <text evidence="2 5">Belongs to the acyl-CoA dehydrogenase family.</text>
</comment>
<dbReference type="PROSITE" id="PS00073">
    <property type="entry name" value="ACYL_COA_DH_2"/>
    <property type="match status" value="1"/>
</dbReference>
<keyword evidence="5" id="KW-0560">Oxidoreductase</keyword>
<feature type="domain" description="Acyl-CoA dehydrogenase/oxidase C-terminal" evidence="6">
    <location>
        <begin position="227"/>
        <end position="376"/>
    </location>
</feature>
<dbReference type="PANTHER" id="PTHR43831">
    <property type="entry name" value="ISOBUTYRYL-COA DEHYDROGENASE"/>
    <property type="match status" value="1"/>
</dbReference>
<dbReference type="Gene3D" id="2.40.110.10">
    <property type="entry name" value="Butyryl-CoA Dehydrogenase, subunit A, domain 2"/>
    <property type="match status" value="1"/>
</dbReference>
<protein>
    <submittedName>
        <fullName evidence="9">Isobutyryl-CoA dehydrogenase</fullName>
    </submittedName>
</protein>
<dbReference type="InterPro" id="IPR006091">
    <property type="entry name" value="Acyl-CoA_Oxase/DH_mid-dom"/>
</dbReference>
<dbReference type="Pfam" id="PF02770">
    <property type="entry name" value="Acyl-CoA_dh_M"/>
    <property type="match status" value="1"/>
</dbReference>
<dbReference type="InterPro" id="IPR013786">
    <property type="entry name" value="AcylCoA_DH/ox_N"/>
</dbReference>
<dbReference type="Gene3D" id="1.10.540.10">
    <property type="entry name" value="Acyl-CoA dehydrogenase/oxidase, N-terminal domain"/>
    <property type="match status" value="1"/>
</dbReference>
<reference evidence="10" key="1">
    <citation type="journal article" date="2019" name="Int. J. Syst. Evol. Microbiol.">
        <title>The Global Catalogue of Microorganisms (GCM) 10K type strain sequencing project: providing services to taxonomists for standard genome sequencing and annotation.</title>
        <authorList>
            <consortium name="The Broad Institute Genomics Platform"/>
            <consortium name="The Broad Institute Genome Sequencing Center for Infectious Disease"/>
            <person name="Wu L."/>
            <person name="Ma J."/>
        </authorList>
    </citation>
    <scope>NUCLEOTIDE SEQUENCE [LARGE SCALE GENOMIC DNA]</scope>
    <source>
        <strain evidence="10">JCM 16950</strain>
    </source>
</reference>